<dbReference type="EMBL" id="EF683106">
    <property type="protein sequence ID" value="ABV48894.1"/>
    <property type="molecule type" value="Genomic_DNA"/>
</dbReference>
<dbReference type="AlphaFoldDB" id="B3STP0"/>
<protein>
    <submittedName>
        <fullName evidence="3">Hypothetical spore wall protein</fullName>
    </submittedName>
</protein>
<proteinExistence type="predicted"/>
<gene>
    <name evidence="3" type="primary">HSWP6</name>
</gene>
<dbReference type="VEuPathDB" id="MicrosporidiaDB:NBO_7g0002"/>
<evidence type="ECO:0000256" key="1">
    <source>
        <dbReference type="SAM" id="Coils"/>
    </source>
</evidence>
<keyword evidence="2" id="KW-0732">Signal</keyword>
<feature type="coiled-coil region" evidence="1">
    <location>
        <begin position="371"/>
        <end position="419"/>
    </location>
</feature>
<evidence type="ECO:0000313" key="3">
    <source>
        <dbReference type="EMBL" id="ABV48894.1"/>
    </source>
</evidence>
<feature type="signal peptide" evidence="2">
    <location>
        <begin position="1"/>
        <end position="19"/>
    </location>
</feature>
<feature type="chain" id="PRO_5002798779" evidence="2">
    <location>
        <begin position="20"/>
        <end position="487"/>
    </location>
</feature>
<sequence>MCPHMFSIILVLFSVQASSLPKNDSFEDSILIKFIDALQDEKTIDSWMKDTQRDDLYFYDLFKGITSKIRDVLVCIHTDKFDVFKSLIMKANMILDKISYPYYETFNIIESVKRIVLINDDQNLKNDAFDTENLLTDILYKEYDSIYDNLESTINQVGLILDSKKTSENYEGLKNSDHCQKFKPKLNDQNLSSTINFMELSDKMIEDILPVDNNTNSYVEAHVGGLKRSRRCVGSDIQLFIRERYNLVCPKNMWQYLKIFDSFLYDLIEIDLKNYFGKTFVCNKTTAKVLSMLFHFYSEVKKRNTKYEIIKKENNEYQIKWTLSKKASKKAFEDFWMKQEIQDLSNLKIIHKIGSYGLYSTLRSDYLDFRQEVVNLHLKSVEERINDAEDEIKDLETKLNSLRDEKKQLLDDKMKLLNENDIKPVKTKLFLLSCGHQLRFEDLTKFYYKGYTKYPKSFKCPFAWWCGPVYIVGCYDADLYKIGSEIW</sequence>
<keyword evidence="1" id="KW-0175">Coiled coil</keyword>
<name>B3STP0_NOSBO</name>
<organism evidence="3">
    <name type="scientific">Nosema bombycis</name>
    <name type="common">Microsporidian parasite</name>
    <name type="synonym">Pebrine of silkworm</name>
    <dbReference type="NCBI Taxonomy" id="27978"/>
    <lineage>
        <taxon>Eukaryota</taxon>
        <taxon>Fungi</taxon>
        <taxon>Fungi incertae sedis</taxon>
        <taxon>Microsporidia</taxon>
        <taxon>Nosematidae</taxon>
        <taxon>Nosema</taxon>
    </lineage>
</organism>
<accession>B3STP0</accession>
<reference evidence="3" key="1">
    <citation type="submission" date="2007-06" db="EMBL/GenBank/DDBJ databases">
        <title>Proteomic analysis of spore wall proteins and identification of two spore wall proteins from Nosema bombycis (Microsporidia).</title>
        <authorList>
            <person name="Wu Z."/>
            <person name="Li Y."/>
            <person name="Pan G."/>
            <person name="Zhou Z."/>
        </authorList>
    </citation>
    <scope>NUCLEOTIDE SEQUENCE</scope>
</reference>
<evidence type="ECO:0000256" key="2">
    <source>
        <dbReference type="SAM" id="SignalP"/>
    </source>
</evidence>